<dbReference type="Proteomes" id="UP001499930">
    <property type="component" value="Unassembled WGS sequence"/>
</dbReference>
<evidence type="ECO:0000313" key="2">
    <source>
        <dbReference type="EMBL" id="GAA3017428.1"/>
    </source>
</evidence>
<gene>
    <name evidence="2" type="ORF">GCM10017559_46630</name>
</gene>
<evidence type="ECO:0000256" key="1">
    <source>
        <dbReference type="SAM" id="MobiDB-lite"/>
    </source>
</evidence>
<accession>A0ABN3YAL9</accession>
<dbReference type="EMBL" id="BAAAWD010000013">
    <property type="protein sequence ID" value="GAA3017428.1"/>
    <property type="molecule type" value="Genomic_DNA"/>
</dbReference>
<feature type="compositionally biased region" description="Basic and acidic residues" evidence="1">
    <location>
        <begin position="35"/>
        <end position="60"/>
    </location>
</feature>
<name>A0ABN3YAL9_9ACTN</name>
<comment type="caution">
    <text evidence="2">The sequence shown here is derived from an EMBL/GenBank/DDBJ whole genome shotgun (WGS) entry which is preliminary data.</text>
</comment>
<organism evidence="2 3">
    <name type="scientific">Streptosporangium longisporum</name>
    <dbReference type="NCBI Taxonomy" id="46187"/>
    <lineage>
        <taxon>Bacteria</taxon>
        <taxon>Bacillati</taxon>
        <taxon>Actinomycetota</taxon>
        <taxon>Actinomycetes</taxon>
        <taxon>Streptosporangiales</taxon>
        <taxon>Streptosporangiaceae</taxon>
        <taxon>Streptosporangium</taxon>
    </lineage>
</organism>
<evidence type="ECO:0000313" key="3">
    <source>
        <dbReference type="Proteomes" id="UP001499930"/>
    </source>
</evidence>
<sequence length="133" mass="14483">MSPPGVTAGPGSTSRIEYVFDQYVPPFTGTRRPTRRESPGFRHALVVDRGRDPSPSRREGGPSPSDSDAETSALRNSPGISFLPISRTLAVVPSGPLSARTDFRDDRPDLVVHLFHGRIAHVTETSRKITFTS</sequence>
<feature type="region of interest" description="Disordered" evidence="1">
    <location>
        <begin position="24"/>
        <end position="80"/>
    </location>
</feature>
<keyword evidence="3" id="KW-1185">Reference proteome</keyword>
<reference evidence="2 3" key="1">
    <citation type="journal article" date="2019" name="Int. J. Syst. Evol. Microbiol.">
        <title>The Global Catalogue of Microorganisms (GCM) 10K type strain sequencing project: providing services to taxonomists for standard genome sequencing and annotation.</title>
        <authorList>
            <consortium name="The Broad Institute Genomics Platform"/>
            <consortium name="The Broad Institute Genome Sequencing Center for Infectious Disease"/>
            <person name="Wu L."/>
            <person name="Ma J."/>
        </authorList>
    </citation>
    <scope>NUCLEOTIDE SEQUENCE [LARGE SCALE GENOMIC DNA]</scope>
    <source>
        <strain evidence="2 3">JCM 3106</strain>
    </source>
</reference>
<proteinExistence type="predicted"/>
<protein>
    <submittedName>
        <fullName evidence="2">Uncharacterized protein</fullName>
    </submittedName>
</protein>